<dbReference type="Proteomes" id="UP000786989">
    <property type="component" value="Unassembled WGS sequence"/>
</dbReference>
<dbReference type="Proteomes" id="UP000269591">
    <property type="component" value="Unassembled WGS sequence"/>
</dbReference>
<keyword evidence="1" id="KW-1133">Transmembrane helix</keyword>
<name>A0A3N0AWR9_9ACTN</name>
<feature type="transmembrane region" description="Helical" evidence="1">
    <location>
        <begin position="17"/>
        <end position="35"/>
    </location>
</feature>
<dbReference type="OrthoDB" id="9815367at2"/>
<protein>
    <submittedName>
        <fullName evidence="3">Uncharacterized protein</fullName>
    </submittedName>
</protein>
<evidence type="ECO:0000313" key="3">
    <source>
        <dbReference type="EMBL" id="RNL39050.1"/>
    </source>
</evidence>
<dbReference type="EMBL" id="DYWI01000169">
    <property type="protein sequence ID" value="HJF66175.1"/>
    <property type="molecule type" value="Genomic_DNA"/>
</dbReference>
<proteinExistence type="predicted"/>
<evidence type="ECO:0000313" key="2">
    <source>
        <dbReference type="EMBL" id="HJF66175.1"/>
    </source>
</evidence>
<accession>A0A3N0AWR9</accession>
<keyword evidence="4" id="KW-1185">Reference proteome</keyword>
<sequence length="108" mass="11959">MRGLYEQTDSRTRRRRFIAAVVAVAVAAVIAWFAWASISTDLREQGAESMRQVILDAAVQCAAIEGSYPATLSYLESHYGVTVNHDDYIITYEAFASNVMPTVTVVPR</sequence>
<evidence type="ECO:0000256" key="1">
    <source>
        <dbReference type="SAM" id="Phobius"/>
    </source>
</evidence>
<dbReference type="RefSeq" id="WP_123209205.1">
    <property type="nucleotide sequence ID" value="NZ_JBHTHO010000017.1"/>
</dbReference>
<keyword evidence="1" id="KW-0812">Transmembrane</keyword>
<organism evidence="3 4">
    <name type="scientific">Slackia equolifaciens</name>
    <dbReference type="NCBI Taxonomy" id="498718"/>
    <lineage>
        <taxon>Bacteria</taxon>
        <taxon>Bacillati</taxon>
        <taxon>Actinomycetota</taxon>
        <taxon>Coriobacteriia</taxon>
        <taxon>Eggerthellales</taxon>
        <taxon>Eggerthellaceae</taxon>
        <taxon>Slackia</taxon>
    </lineage>
</organism>
<keyword evidence="1" id="KW-0472">Membrane</keyword>
<evidence type="ECO:0000313" key="4">
    <source>
        <dbReference type="Proteomes" id="UP000269591"/>
    </source>
</evidence>
<dbReference type="AlphaFoldDB" id="A0A3N0AWR9"/>
<reference evidence="4" key="1">
    <citation type="submission" date="2018-05" db="EMBL/GenBank/DDBJ databases">
        <title>Genome Sequencing of selected type strains of the family Eggerthellaceae.</title>
        <authorList>
            <person name="Danylec N."/>
            <person name="Stoll D.A."/>
            <person name="Doetsch A."/>
            <person name="Huch M."/>
        </authorList>
    </citation>
    <scope>NUCLEOTIDE SEQUENCE [LARGE SCALE GENOMIC DNA]</scope>
    <source>
        <strain evidence="4">DSM 24851</strain>
    </source>
</reference>
<gene>
    <name evidence="3" type="ORF">DMP06_07945</name>
    <name evidence="2" type="ORF">K8U77_08710</name>
</gene>
<reference evidence="2" key="3">
    <citation type="journal article" date="2021" name="PeerJ">
        <title>Extensive microbial diversity within the chicken gut microbiome revealed by metagenomics and culture.</title>
        <authorList>
            <person name="Gilroy R."/>
            <person name="Ravi A."/>
            <person name="Getino M."/>
            <person name="Pursley I."/>
            <person name="Horton D.L."/>
            <person name="Alikhan N.F."/>
            <person name="Baker D."/>
            <person name="Gharbi K."/>
            <person name="Hall N."/>
            <person name="Watson M."/>
            <person name="Adriaenssens E.M."/>
            <person name="Foster-Nyarko E."/>
            <person name="Jarju S."/>
            <person name="Secka A."/>
            <person name="Antonio M."/>
            <person name="Oren A."/>
            <person name="Chaudhuri R.R."/>
            <person name="La Ragione R."/>
            <person name="Hildebrand F."/>
            <person name="Pallen M.J."/>
        </authorList>
    </citation>
    <scope>NUCLEOTIDE SEQUENCE</scope>
    <source>
        <strain evidence="2">ChiGjej6B6-11269</strain>
    </source>
</reference>
<dbReference type="EMBL" id="QIBX01000014">
    <property type="protein sequence ID" value="RNL39050.1"/>
    <property type="molecule type" value="Genomic_DNA"/>
</dbReference>
<reference evidence="3" key="2">
    <citation type="journal article" date="2019" name="Microbiol. Resour. Announc.">
        <title>Draft Genome Sequences of Type Strains of Gordonibacter faecihominis, Paraeggerthella hongkongensis, Parvibacter caecicola,Slackia equolifaciens, Slackia faecicanis, and Slackia isoflavoniconvertens.</title>
        <authorList>
            <person name="Danylec N."/>
            <person name="Stoll D.A."/>
            <person name="Dotsch A."/>
            <person name="Huch M."/>
        </authorList>
    </citation>
    <scope>NUCLEOTIDE SEQUENCE</scope>
    <source>
        <strain evidence="3">DSM 24851</strain>
    </source>
</reference>
<comment type="caution">
    <text evidence="3">The sequence shown here is derived from an EMBL/GenBank/DDBJ whole genome shotgun (WGS) entry which is preliminary data.</text>
</comment>
<reference evidence="2" key="4">
    <citation type="submission" date="2021-09" db="EMBL/GenBank/DDBJ databases">
        <authorList>
            <person name="Gilroy R."/>
        </authorList>
    </citation>
    <scope>NUCLEOTIDE SEQUENCE</scope>
    <source>
        <strain evidence="2">ChiGjej6B6-11269</strain>
    </source>
</reference>